<dbReference type="InterPro" id="IPR028094">
    <property type="entry name" value="RTC4_C"/>
</dbReference>
<comment type="subcellular location">
    <subcellularLocation>
        <location evidence="3">Cytoplasm</location>
    </subcellularLocation>
    <subcellularLocation>
        <location evidence="2">Nucleus</location>
    </subcellularLocation>
</comment>
<evidence type="ECO:0000256" key="8">
    <source>
        <dbReference type="SAM" id="MobiDB-lite"/>
    </source>
</evidence>
<comment type="function">
    <text evidence="1">May be involved in a process influencing telomere capping.</text>
</comment>
<dbReference type="Proteomes" id="UP000014254">
    <property type="component" value="Unassembled WGS sequence"/>
</dbReference>
<dbReference type="EMBL" id="KE123902">
    <property type="protein sequence ID" value="EPB92162.1"/>
    <property type="molecule type" value="Genomic_DNA"/>
</dbReference>
<evidence type="ECO:0000259" key="9">
    <source>
        <dbReference type="SMART" id="SM01312"/>
    </source>
</evidence>
<reference evidence="11" key="1">
    <citation type="submission" date="2013-05" db="EMBL/GenBank/DDBJ databases">
        <title>The Genome sequence of Mucor circinelloides f. circinelloides 1006PhL.</title>
        <authorList>
            <consortium name="The Broad Institute Genomics Platform"/>
            <person name="Cuomo C."/>
            <person name="Earl A."/>
            <person name="Findley K."/>
            <person name="Lee S.C."/>
            <person name="Walker B."/>
            <person name="Young S."/>
            <person name="Zeng Q."/>
            <person name="Gargeya S."/>
            <person name="Fitzgerald M."/>
            <person name="Haas B."/>
            <person name="Abouelleil A."/>
            <person name="Allen A.W."/>
            <person name="Alvarado L."/>
            <person name="Arachchi H.M."/>
            <person name="Berlin A.M."/>
            <person name="Chapman S.B."/>
            <person name="Gainer-Dewar J."/>
            <person name="Goldberg J."/>
            <person name="Griggs A."/>
            <person name="Gujja S."/>
            <person name="Hansen M."/>
            <person name="Howarth C."/>
            <person name="Imamovic A."/>
            <person name="Ireland A."/>
            <person name="Larimer J."/>
            <person name="McCowan C."/>
            <person name="Murphy C."/>
            <person name="Pearson M."/>
            <person name="Poon T.W."/>
            <person name="Priest M."/>
            <person name="Roberts A."/>
            <person name="Saif S."/>
            <person name="Shea T."/>
            <person name="Sisk P."/>
            <person name="Sykes S."/>
            <person name="Wortman J."/>
            <person name="Nusbaum C."/>
            <person name="Birren B."/>
        </authorList>
    </citation>
    <scope>NUCLEOTIDE SEQUENCE [LARGE SCALE GENOMIC DNA]</scope>
    <source>
        <strain evidence="11">1006PhL</strain>
    </source>
</reference>
<sequence length="398" mass="45814">MESSNKRPAQTTPQRPDVKKSKTIDKKDTCPPPAKKEPVSVNSTRGNKLVLPKRRAKPLEKKEVISEAIIQEVKEGKLPDKKECFDCPDCGESIFPPYPPKLHRLIKKLKQNQIQYEKEQRAAYELEVIECKRNNMFIKPFILQDVGLSKNDKRVICRTHQIELKFKPMAKEKGYPEHIDFDAIADRIDLFQDELLGIIERKVSSTYLDAAYCRFEKMGVKARSAKEMLAVFEDFKPGYYGVKGTDAIMQALFSLFLETSLITINNVKPLTPIEFIQQILVPEAGLRLIRQDRGGKVDLEEAKRIMKESEEYGSIVYYKVKKDKNMPDEKEIAKIQQQDEHGEEQPNEYISFPMPSNTEEEEDDENESEDILSSQLSMVSQVDEFDDQVSSQTPELQD</sequence>
<name>S2JUP4_MUCC1</name>
<organism evidence="10 11">
    <name type="scientific">Mucor circinelloides f. circinelloides (strain 1006PhL)</name>
    <name type="common">Mucormycosis agent</name>
    <name type="synonym">Calyptromyces circinelloides</name>
    <dbReference type="NCBI Taxonomy" id="1220926"/>
    <lineage>
        <taxon>Eukaryota</taxon>
        <taxon>Fungi</taxon>
        <taxon>Fungi incertae sedis</taxon>
        <taxon>Mucoromycota</taxon>
        <taxon>Mucoromycotina</taxon>
        <taxon>Mucoromycetes</taxon>
        <taxon>Mucorales</taxon>
        <taxon>Mucorineae</taxon>
        <taxon>Mucoraceae</taxon>
        <taxon>Mucor</taxon>
    </lineage>
</organism>
<proteinExistence type="inferred from homology"/>
<feature type="domain" description="Restriction of telomere capping protein 4 C-terminal" evidence="9">
    <location>
        <begin position="198"/>
        <end position="319"/>
    </location>
</feature>
<evidence type="ECO:0000256" key="7">
    <source>
        <dbReference type="ARBA" id="ARBA00023242"/>
    </source>
</evidence>
<dbReference type="GO" id="GO:0005737">
    <property type="term" value="C:cytoplasm"/>
    <property type="evidence" value="ECO:0007669"/>
    <property type="project" value="UniProtKB-SubCell"/>
</dbReference>
<dbReference type="GO" id="GO:0005634">
    <property type="term" value="C:nucleus"/>
    <property type="evidence" value="ECO:0007669"/>
    <property type="project" value="UniProtKB-SubCell"/>
</dbReference>
<dbReference type="InterPro" id="IPR039024">
    <property type="entry name" value="RTC4"/>
</dbReference>
<evidence type="ECO:0000256" key="5">
    <source>
        <dbReference type="ARBA" id="ARBA00015162"/>
    </source>
</evidence>
<feature type="region of interest" description="Disordered" evidence="8">
    <location>
        <begin position="1"/>
        <end position="50"/>
    </location>
</feature>
<evidence type="ECO:0000256" key="4">
    <source>
        <dbReference type="ARBA" id="ARBA00009461"/>
    </source>
</evidence>
<dbReference type="VEuPathDB" id="FungiDB:HMPREF1544_00987"/>
<dbReference type="InParanoid" id="S2JUP4"/>
<feature type="compositionally biased region" description="Basic and acidic residues" evidence="8">
    <location>
        <begin position="16"/>
        <end position="38"/>
    </location>
</feature>
<evidence type="ECO:0000256" key="6">
    <source>
        <dbReference type="ARBA" id="ARBA00022490"/>
    </source>
</evidence>
<evidence type="ECO:0000256" key="2">
    <source>
        <dbReference type="ARBA" id="ARBA00004123"/>
    </source>
</evidence>
<evidence type="ECO:0000313" key="10">
    <source>
        <dbReference type="EMBL" id="EPB92162.1"/>
    </source>
</evidence>
<dbReference type="OMA" id="EVIECKR"/>
<keyword evidence="7" id="KW-0539">Nucleus</keyword>
<feature type="region of interest" description="Disordered" evidence="8">
    <location>
        <begin position="333"/>
        <end position="371"/>
    </location>
</feature>
<feature type="compositionally biased region" description="Acidic residues" evidence="8">
    <location>
        <begin position="358"/>
        <end position="370"/>
    </location>
</feature>
<accession>S2JUP4</accession>
<comment type="similarity">
    <text evidence="4">Belongs to the RTC4 family.</text>
</comment>
<dbReference type="AlphaFoldDB" id="S2JUP4"/>
<dbReference type="PANTHER" id="PTHR41391">
    <property type="entry name" value="RESTRICTION OF TELOMERE CAPPING PROTEIN 4"/>
    <property type="match status" value="1"/>
</dbReference>
<dbReference type="eggNOG" id="ENOG502S92B">
    <property type="taxonomic scope" value="Eukaryota"/>
</dbReference>
<evidence type="ECO:0000256" key="1">
    <source>
        <dbReference type="ARBA" id="ARBA00002738"/>
    </source>
</evidence>
<dbReference type="OrthoDB" id="128308at2759"/>
<feature type="compositionally biased region" description="Basic and acidic residues" evidence="8">
    <location>
        <begin position="333"/>
        <end position="344"/>
    </location>
</feature>
<keyword evidence="11" id="KW-1185">Reference proteome</keyword>
<dbReference type="STRING" id="1220926.S2JUP4"/>
<dbReference type="Pfam" id="PF14474">
    <property type="entry name" value="RTC4"/>
    <property type="match status" value="1"/>
</dbReference>
<evidence type="ECO:0000313" key="11">
    <source>
        <dbReference type="Proteomes" id="UP000014254"/>
    </source>
</evidence>
<protein>
    <recommendedName>
        <fullName evidence="5">Restriction of telomere capping protein 4</fullName>
    </recommendedName>
</protein>
<dbReference type="SMART" id="SM01312">
    <property type="entry name" value="RTC4"/>
    <property type="match status" value="1"/>
</dbReference>
<gene>
    <name evidence="10" type="ORF">HMPREF1544_00987</name>
</gene>
<feature type="compositionally biased region" description="Polar residues" evidence="8">
    <location>
        <begin position="1"/>
        <end position="14"/>
    </location>
</feature>
<evidence type="ECO:0000256" key="3">
    <source>
        <dbReference type="ARBA" id="ARBA00004496"/>
    </source>
</evidence>
<dbReference type="PANTHER" id="PTHR41391:SF1">
    <property type="entry name" value="RESTRICTION OF TELOMERE CAPPING PROTEIN 4"/>
    <property type="match status" value="1"/>
</dbReference>
<keyword evidence="6" id="KW-0963">Cytoplasm</keyword>